<evidence type="ECO:0000256" key="5">
    <source>
        <dbReference type="ARBA" id="ARBA00023242"/>
    </source>
</evidence>
<protein>
    <submittedName>
        <fullName evidence="7">Negative elongation factor e</fullName>
    </submittedName>
</protein>
<dbReference type="Pfam" id="PF17098">
    <property type="entry name" value="Wtap"/>
    <property type="match status" value="1"/>
</dbReference>
<keyword evidence="7" id="KW-0648">Protein biosynthesis</keyword>
<dbReference type="RefSeq" id="XP_067924297.1">
    <property type="nucleotide sequence ID" value="XM_068063736.1"/>
</dbReference>
<dbReference type="EMBL" id="MIGC01001594">
    <property type="protein sequence ID" value="PHJ22620.1"/>
    <property type="molecule type" value="Genomic_DNA"/>
</dbReference>
<evidence type="ECO:0000256" key="3">
    <source>
        <dbReference type="ARBA" id="ARBA00022664"/>
    </source>
</evidence>
<keyword evidence="3" id="KW-0507">mRNA processing</keyword>
<evidence type="ECO:0000256" key="4">
    <source>
        <dbReference type="ARBA" id="ARBA00023187"/>
    </source>
</evidence>
<keyword evidence="7" id="KW-0251">Elongation factor</keyword>
<keyword evidence="8" id="KW-1185">Reference proteome</keyword>
<evidence type="ECO:0000313" key="7">
    <source>
        <dbReference type="EMBL" id="PHJ22620.1"/>
    </source>
</evidence>
<comment type="caution">
    <text evidence="7">The sequence shown here is derived from an EMBL/GenBank/DDBJ whole genome shotgun (WGS) entry which is preliminary data.</text>
</comment>
<evidence type="ECO:0000313" key="8">
    <source>
        <dbReference type="Proteomes" id="UP000221165"/>
    </source>
</evidence>
<keyword evidence="5" id="KW-0539">Nucleus</keyword>
<dbReference type="GO" id="GO:0005634">
    <property type="term" value="C:nucleus"/>
    <property type="evidence" value="ECO:0007669"/>
    <property type="project" value="UniProtKB-SubCell"/>
</dbReference>
<keyword evidence="4" id="KW-0508">mRNA splicing</keyword>
<dbReference type="Proteomes" id="UP000221165">
    <property type="component" value="Unassembled WGS sequence"/>
</dbReference>
<name>A0A2C6KQ47_9APIC</name>
<dbReference type="GO" id="GO:0008380">
    <property type="term" value="P:RNA splicing"/>
    <property type="evidence" value="ECO:0007669"/>
    <property type="project" value="UniProtKB-KW"/>
</dbReference>
<dbReference type="GO" id="GO:0000381">
    <property type="term" value="P:regulation of alternative mRNA splicing, via spliceosome"/>
    <property type="evidence" value="ECO:0007669"/>
    <property type="project" value="InterPro"/>
</dbReference>
<dbReference type="GO" id="GO:0006397">
    <property type="term" value="P:mRNA processing"/>
    <property type="evidence" value="ECO:0007669"/>
    <property type="project" value="UniProtKB-KW"/>
</dbReference>
<organism evidence="7 8">
    <name type="scientific">Cystoisospora suis</name>
    <dbReference type="NCBI Taxonomy" id="483139"/>
    <lineage>
        <taxon>Eukaryota</taxon>
        <taxon>Sar</taxon>
        <taxon>Alveolata</taxon>
        <taxon>Apicomplexa</taxon>
        <taxon>Conoidasida</taxon>
        <taxon>Coccidia</taxon>
        <taxon>Eucoccidiorida</taxon>
        <taxon>Eimeriorina</taxon>
        <taxon>Sarcocystidae</taxon>
        <taxon>Cystoisospora</taxon>
    </lineage>
</organism>
<feature type="compositionally biased region" description="Basic and acidic residues" evidence="6">
    <location>
        <begin position="284"/>
        <end position="295"/>
    </location>
</feature>
<accession>A0A2C6KQ47</accession>
<feature type="compositionally biased region" description="Basic and acidic residues" evidence="6">
    <location>
        <begin position="371"/>
        <end position="411"/>
    </location>
</feature>
<dbReference type="OrthoDB" id="330354at2759"/>
<feature type="compositionally biased region" description="Basic and acidic residues" evidence="6">
    <location>
        <begin position="235"/>
        <end position="268"/>
    </location>
</feature>
<comment type="subcellular location">
    <subcellularLocation>
        <location evidence="1">Nucleus</location>
    </subcellularLocation>
</comment>
<dbReference type="PANTHER" id="PTHR15217:SF0">
    <property type="entry name" value="PRE-MRNA-SPLICING REGULATOR WTAP"/>
    <property type="match status" value="1"/>
</dbReference>
<comment type="similarity">
    <text evidence="2">Belongs to the fl(2)d family.</text>
</comment>
<evidence type="ECO:0000256" key="6">
    <source>
        <dbReference type="SAM" id="MobiDB-lite"/>
    </source>
</evidence>
<gene>
    <name evidence="7" type="ORF">CSUI_003540</name>
</gene>
<reference evidence="7 8" key="1">
    <citation type="journal article" date="2017" name="Int. J. Parasitol.">
        <title>The genome of the protozoan parasite Cystoisospora suis and a reverse vaccinology approach to identify vaccine candidates.</title>
        <authorList>
            <person name="Palmieri N."/>
            <person name="Shrestha A."/>
            <person name="Ruttkowski B."/>
            <person name="Beck T."/>
            <person name="Vogl C."/>
            <person name="Tomley F."/>
            <person name="Blake D.P."/>
            <person name="Joachim A."/>
        </authorList>
    </citation>
    <scope>NUCLEOTIDE SEQUENCE [LARGE SCALE GENOMIC DNA]</scope>
    <source>
        <strain evidence="7 8">Wien I</strain>
    </source>
</reference>
<feature type="compositionally biased region" description="Polar residues" evidence="6">
    <location>
        <begin position="296"/>
        <end position="307"/>
    </location>
</feature>
<dbReference type="PANTHER" id="PTHR15217">
    <property type="entry name" value="WILMS' TUMOR 1-ASSOCIATING PROTEIN"/>
    <property type="match status" value="1"/>
</dbReference>
<feature type="region of interest" description="Disordered" evidence="6">
    <location>
        <begin position="235"/>
        <end position="411"/>
    </location>
</feature>
<dbReference type="AlphaFoldDB" id="A0A2C6KQ47"/>
<evidence type="ECO:0000256" key="2">
    <source>
        <dbReference type="ARBA" id="ARBA00010313"/>
    </source>
</evidence>
<dbReference type="GeneID" id="94426947"/>
<feature type="compositionally biased region" description="Basic and acidic residues" evidence="6">
    <location>
        <begin position="334"/>
        <end position="364"/>
    </location>
</feature>
<sequence length="411" mass="46942">MMEAESALEQGSGGVAAPQHMEVAMAQTEDLVAPPSVQQLLKVIAEHKKREQLQLAVISSLEARLAATRATVTEYRACHDVINNRLRTIALDPAVSLEIQTLRQKLFETETLLRRAKEQLAAQNFSGQSVMGQRLINKCKTLQEENNELGRSLAETHLQPLTLEVAGLKKHVAFLRGELRQLRELNSDMDRDNETMALQLQELSTTMATVTGERDQLQQHCATLQRQVEALQVQARREAAEPKQSHPRVRDNSYSERYESARGGRETSRGSQEGWHFGGGSRSSRRDRDREKDQDANASRGESQENVPSRHFRRENDTERDFGGSSRGTSRDNNASRRRDEEGRSRRGGEGTGSSREERGGRFREHSRHHYERDWRDDKDRGRDRDREGYSRTRLDRARGTSKDGRDRRYD</sequence>
<dbReference type="VEuPathDB" id="ToxoDB:CSUI_003540"/>
<dbReference type="GO" id="GO:0016556">
    <property type="term" value="P:mRNA modification"/>
    <property type="evidence" value="ECO:0007669"/>
    <property type="project" value="InterPro"/>
</dbReference>
<proteinExistence type="inferred from homology"/>
<dbReference type="GO" id="GO:0003746">
    <property type="term" value="F:translation elongation factor activity"/>
    <property type="evidence" value="ECO:0007669"/>
    <property type="project" value="UniProtKB-KW"/>
</dbReference>
<evidence type="ECO:0000256" key="1">
    <source>
        <dbReference type="ARBA" id="ARBA00004123"/>
    </source>
</evidence>
<dbReference type="InterPro" id="IPR033757">
    <property type="entry name" value="WTAP"/>
</dbReference>